<dbReference type="SUPFAM" id="SSF54373">
    <property type="entry name" value="FAD-linked reductases, C-terminal domain"/>
    <property type="match status" value="1"/>
</dbReference>
<accession>A0ABU7K7H3</accession>
<dbReference type="PANTHER" id="PTHR10742:SF342">
    <property type="entry name" value="AMINE OXIDASE"/>
    <property type="match status" value="1"/>
</dbReference>
<evidence type="ECO:0000313" key="3">
    <source>
        <dbReference type="EMBL" id="MEE2038178.1"/>
    </source>
</evidence>
<dbReference type="Proteomes" id="UP001356095">
    <property type="component" value="Unassembled WGS sequence"/>
</dbReference>
<evidence type="ECO:0000259" key="2">
    <source>
        <dbReference type="Pfam" id="PF01593"/>
    </source>
</evidence>
<organism evidence="3 4">
    <name type="scientific">Nocardiopsis codii</name>
    <dbReference type="NCBI Taxonomy" id="3065942"/>
    <lineage>
        <taxon>Bacteria</taxon>
        <taxon>Bacillati</taxon>
        <taxon>Actinomycetota</taxon>
        <taxon>Actinomycetes</taxon>
        <taxon>Streptosporangiales</taxon>
        <taxon>Nocardiopsidaceae</taxon>
        <taxon>Nocardiopsis</taxon>
    </lineage>
</organism>
<dbReference type="InterPro" id="IPR050281">
    <property type="entry name" value="Flavin_monoamine_oxidase"/>
</dbReference>
<evidence type="ECO:0000313" key="4">
    <source>
        <dbReference type="Proteomes" id="UP001356095"/>
    </source>
</evidence>
<dbReference type="PANTHER" id="PTHR10742">
    <property type="entry name" value="FLAVIN MONOAMINE OXIDASE"/>
    <property type="match status" value="1"/>
</dbReference>
<dbReference type="Pfam" id="PF01593">
    <property type="entry name" value="Amino_oxidase"/>
    <property type="match status" value="1"/>
</dbReference>
<dbReference type="InterPro" id="IPR036188">
    <property type="entry name" value="FAD/NAD-bd_sf"/>
</dbReference>
<evidence type="ECO:0000256" key="1">
    <source>
        <dbReference type="SAM" id="MobiDB-lite"/>
    </source>
</evidence>
<dbReference type="RefSeq" id="WP_330091967.1">
    <property type="nucleotide sequence ID" value="NZ_JAUZMY010000011.1"/>
</dbReference>
<feature type="domain" description="Amine oxidase" evidence="2">
    <location>
        <begin position="60"/>
        <end position="539"/>
    </location>
</feature>
<keyword evidence="4" id="KW-1185">Reference proteome</keyword>
<dbReference type="Gene3D" id="3.50.50.60">
    <property type="entry name" value="FAD/NAD(P)-binding domain"/>
    <property type="match status" value="1"/>
</dbReference>
<dbReference type="InterPro" id="IPR002937">
    <property type="entry name" value="Amino_oxidase"/>
</dbReference>
<protein>
    <submittedName>
        <fullName evidence="3">FAD-dependent oxidoreductase</fullName>
    </submittedName>
</protein>
<feature type="region of interest" description="Disordered" evidence="1">
    <location>
        <begin position="547"/>
        <end position="571"/>
    </location>
</feature>
<proteinExistence type="predicted"/>
<reference evidence="3 4" key="1">
    <citation type="submission" date="2023-08" db="EMBL/GenBank/DDBJ databases">
        <authorList>
            <person name="Girao M."/>
            <person name="Carvalho M.F."/>
        </authorList>
    </citation>
    <scope>NUCLEOTIDE SEQUENCE [LARGE SCALE GENOMIC DNA]</scope>
    <source>
        <strain evidence="3 4">CT-R113</strain>
    </source>
</reference>
<dbReference type="SUPFAM" id="SSF51905">
    <property type="entry name" value="FAD/NAD(P)-binding domain"/>
    <property type="match status" value="1"/>
</dbReference>
<dbReference type="EMBL" id="JAUZMY010000011">
    <property type="protein sequence ID" value="MEE2038178.1"/>
    <property type="molecule type" value="Genomic_DNA"/>
</dbReference>
<name>A0ABU7K7H3_9ACTN</name>
<gene>
    <name evidence="3" type="ORF">Q8791_13215</name>
</gene>
<sequence>MTSAVPTAAGTAPAPGTPPLNMCGPDFPFAYDSYLEHPAGLGQVPPGRHGTEVAVIGGGLSGIVTAYELMKMGLRPVVYEADRIGGRLRTEKLAGCPDDVVAEMGAMRFPPSSTAFLHYVDRVGLETTPFPNPLSPATPSTVVDLKGESHYATTLADLPEVYREVARAWERTLEAGAQHSRMQRAIRERDVTTQKEIWNDLVEGLDNQTFYGFLCESPAFASFRHREIFGQVGFGTGGWDTDFPNSILEILRVTYTGADDDHMGILGGVQQLPRRLWEDAPDKLVHWAQGTSLGTLHGRGPRPAVTALRRTAAKGSPSGNITVTDASGSTRTYAAAVFTAQSWMLLSKIDCDEDLLPIDHWTAIERTHYMESSKLFVPVDRAFWRDKDPETGRDVMSMTLTDRMTRGTYLLEGSDPESPAAICMSYTWCDDSLKWLPLSANERLEVMLSSLSKIYPGVDVRSHITGDPVTVSWEDEPYFMGAFKANLPGHYRYQRRLFTHFHQEELAERHRGLFLAGDDVSWTAGWAEGAVQTALNAVWGVAHHFGGGTDPSNPGPGDLFDELAPVELPED</sequence>
<comment type="caution">
    <text evidence="3">The sequence shown here is derived from an EMBL/GenBank/DDBJ whole genome shotgun (WGS) entry which is preliminary data.</text>
</comment>
<dbReference type="Gene3D" id="1.10.405.40">
    <property type="match status" value="1"/>
</dbReference>
<dbReference type="Gene3D" id="3.90.660.10">
    <property type="match status" value="1"/>
</dbReference>